<comment type="similarity">
    <text evidence="2">Belongs to the threonine aldolase family.</text>
</comment>
<dbReference type="AlphaFoldDB" id="A0A0N1P9M0"/>
<feature type="compositionally biased region" description="Low complexity" evidence="4">
    <location>
        <begin position="1"/>
        <end position="26"/>
    </location>
</feature>
<dbReference type="VEuPathDB" id="TriTrypDB:Lsey_0545_0010"/>
<dbReference type="SUPFAM" id="SSF53383">
    <property type="entry name" value="PLP-dependent transferases"/>
    <property type="match status" value="1"/>
</dbReference>
<dbReference type="InterPro" id="IPR001597">
    <property type="entry name" value="ArAA_b-elim_lyase/Thr_aldolase"/>
</dbReference>
<dbReference type="OrthoDB" id="10261951at2759"/>
<organism evidence="6 7">
    <name type="scientific">Leptomonas seymouri</name>
    <dbReference type="NCBI Taxonomy" id="5684"/>
    <lineage>
        <taxon>Eukaryota</taxon>
        <taxon>Discoba</taxon>
        <taxon>Euglenozoa</taxon>
        <taxon>Kinetoplastea</taxon>
        <taxon>Metakinetoplastina</taxon>
        <taxon>Trypanosomatida</taxon>
        <taxon>Trypanosomatidae</taxon>
        <taxon>Leishmaniinae</taxon>
        <taxon>Leptomonas</taxon>
    </lineage>
</organism>
<dbReference type="InterPro" id="IPR015421">
    <property type="entry name" value="PyrdxlP-dep_Trfase_major"/>
</dbReference>
<evidence type="ECO:0000256" key="1">
    <source>
        <dbReference type="ARBA" id="ARBA00001933"/>
    </source>
</evidence>
<accession>A0A0N1P9M0</accession>
<evidence type="ECO:0000256" key="2">
    <source>
        <dbReference type="ARBA" id="ARBA00006966"/>
    </source>
</evidence>
<keyword evidence="7" id="KW-1185">Reference proteome</keyword>
<dbReference type="OMA" id="DFDYRCK"/>
<dbReference type="GO" id="GO:0016829">
    <property type="term" value="F:lyase activity"/>
    <property type="evidence" value="ECO:0007669"/>
    <property type="project" value="InterPro"/>
</dbReference>
<dbReference type="Gene3D" id="3.90.1150.10">
    <property type="entry name" value="Aspartate Aminotransferase, domain 1"/>
    <property type="match status" value="1"/>
</dbReference>
<comment type="caution">
    <text evidence="6">The sequence shown here is derived from an EMBL/GenBank/DDBJ whole genome shotgun (WGS) entry which is preliminary data.</text>
</comment>
<evidence type="ECO:0000256" key="4">
    <source>
        <dbReference type="SAM" id="MobiDB-lite"/>
    </source>
</evidence>
<evidence type="ECO:0000313" key="7">
    <source>
        <dbReference type="Proteomes" id="UP000038009"/>
    </source>
</evidence>
<dbReference type="EMBL" id="LJSK01000545">
    <property type="protein sequence ID" value="KPI82783.1"/>
    <property type="molecule type" value="Genomic_DNA"/>
</dbReference>
<dbReference type="InterPro" id="IPR015422">
    <property type="entry name" value="PyrdxlP-dep_Trfase_small"/>
</dbReference>
<name>A0A0N1P9M0_LEPSE</name>
<evidence type="ECO:0000259" key="5">
    <source>
        <dbReference type="Pfam" id="PF01212"/>
    </source>
</evidence>
<evidence type="ECO:0000256" key="3">
    <source>
        <dbReference type="ARBA" id="ARBA00022898"/>
    </source>
</evidence>
<dbReference type="InterPro" id="IPR015424">
    <property type="entry name" value="PyrdxlP-dep_Trfase"/>
</dbReference>
<evidence type="ECO:0000313" key="6">
    <source>
        <dbReference type="EMBL" id="KPI82783.1"/>
    </source>
</evidence>
<gene>
    <name evidence="6" type="ORF">ABL78_8204</name>
</gene>
<reference evidence="6 7" key="1">
    <citation type="journal article" date="2015" name="PLoS Pathog.">
        <title>Leptomonas seymouri: Adaptations to the Dixenous Life Cycle Analyzed by Genome Sequencing, Transcriptome Profiling and Co-infection with Leishmania donovani.</title>
        <authorList>
            <person name="Kraeva N."/>
            <person name="Butenko A."/>
            <person name="Hlavacova J."/>
            <person name="Kostygov A."/>
            <person name="Myskova J."/>
            <person name="Grybchuk D."/>
            <person name="Lestinova T."/>
            <person name="Votypka J."/>
            <person name="Volf P."/>
            <person name="Opperdoes F."/>
            <person name="Flegontov P."/>
            <person name="Lukes J."/>
            <person name="Yurchenko V."/>
        </authorList>
    </citation>
    <scope>NUCLEOTIDE SEQUENCE [LARGE SCALE GENOMIC DNA]</scope>
    <source>
        <strain evidence="6 7">ATCC 30220</strain>
    </source>
</reference>
<dbReference type="Gene3D" id="3.40.640.10">
    <property type="entry name" value="Type I PLP-dependent aspartate aminotransferase-like (Major domain)"/>
    <property type="match status" value="1"/>
</dbReference>
<dbReference type="GO" id="GO:0006520">
    <property type="term" value="P:amino acid metabolic process"/>
    <property type="evidence" value="ECO:0007669"/>
    <property type="project" value="InterPro"/>
</dbReference>
<feature type="domain" description="Aromatic amino acid beta-eliminating lyase/threonine aldolase" evidence="5">
    <location>
        <begin position="45"/>
        <end position="321"/>
    </location>
</feature>
<dbReference type="PANTHER" id="PTHR48097">
    <property type="entry name" value="L-THREONINE ALDOLASE-RELATED"/>
    <property type="match status" value="1"/>
</dbReference>
<feature type="region of interest" description="Disordered" evidence="4">
    <location>
        <begin position="1"/>
        <end position="28"/>
    </location>
</feature>
<comment type="cofactor">
    <cofactor evidence="1">
        <name>pyridoxal 5'-phosphate</name>
        <dbReference type="ChEBI" id="CHEBI:597326"/>
    </cofactor>
</comment>
<dbReference type="Proteomes" id="UP000038009">
    <property type="component" value="Unassembled WGS sequence"/>
</dbReference>
<keyword evidence="3" id="KW-0663">Pyridoxal phosphate</keyword>
<protein>
    <recommendedName>
        <fullName evidence="5">Aromatic amino acid beta-eliminating lyase/threonine aldolase domain-containing protein</fullName>
    </recommendedName>
</protein>
<dbReference type="Pfam" id="PF01212">
    <property type="entry name" value="Beta_elim_lyase"/>
    <property type="match status" value="1"/>
</dbReference>
<proteinExistence type="inferred from homology"/>
<sequence>MPTTSTTTTSMPPPSTTAASTAAKPSPAHKRYSFMNDYSEGMHPKILEAMMCENNGKQNVGYGLDEHCAEASRLIRKAADAPNADVHFLSGGTQTNLTAIAAALRPWECVVATQLGHISTHETGAIEATGHKVFNVYSHDGKMRVADIEGALHEHTSEHMVVPRMVYISNTTEVGTQYTKRELEELYSYCRAHSLVLFADGARLASALSSPDNDVTLSDMARLTDMFYIGATKAGGMFGEALVVTNDAIKPNLRLLIKQRGALLAKGWMLGIQFEVLMKNNLILELGAHSNKTAAILKDGLKKCGFSFAYDSNSNQQFVIMPMELYKKIEAEYGCMLFEDRRDGTAVVRFVTSWATPEEACHEFVSSLKRIVAAYSDDACVVN</sequence>
<dbReference type="PANTHER" id="PTHR48097:SF5">
    <property type="entry name" value="LOW SPECIFICITY L-THREONINE ALDOLASE"/>
    <property type="match status" value="1"/>
</dbReference>